<comment type="caution">
    <text evidence="1">The sequence shown here is derived from an EMBL/GenBank/DDBJ whole genome shotgun (WGS) entry which is preliminary data.</text>
</comment>
<protein>
    <submittedName>
        <fullName evidence="1">Glycosyl transferase family 2</fullName>
    </submittedName>
</protein>
<keyword evidence="2" id="KW-1185">Reference proteome</keyword>
<proteinExistence type="predicted"/>
<sequence>MIKKIFKLINKFRIPVNWYNLRRLEPISRVFGFDRGTPIDRKYIQGVICEIAGGTYSKKYGSNVKSYEIFYYTNNNPKVIIVGILTDINTLSKNKIDVLF</sequence>
<evidence type="ECO:0000313" key="2">
    <source>
        <dbReference type="Proteomes" id="UP000005540"/>
    </source>
</evidence>
<dbReference type="OrthoDB" id="597270at2"/>
<keyword evidence="1" id="KW-0808">Transferase</keyword>
<accession>C4FIS1</accession>
<dbReference type="Proteomes" id="UP000005540">
    <property type="component" value="Unassembled WGS sequence"/>
</dbReference>
<reference evidence="1 2" key="1">
    <citation type="submission" date="2009-04" db="EMBL/GenBank/DDBJ databases">
        <authorList>
            <person name="Reysenbach A.-L."/>
            <person name="Heidelberg J.F."/>
            <person name="Nelson W.C."/>
        </authorList>
    </citation>
    <scope>NUCLEOTIDE SEQUENCE [LARGE SCALE GENOMIC DNA]</scope>
    <source>
        <strain evidence="1 2">SS-5</strain>
    </source>
</reference>
<organism evidence="1 2">
    <name type="scientific">Sulfurihydrogenibium yellowstonense SS-5</name>
    <dbReference type="NCBI Taxonomy" id="432331"/>
    <lineage>
        <taxon>Bacteria</taxon>
        <taxon>Pseudomonadati</taxon>
        <taxon>Aquificota</taxon>
        <taxon>Aquificia</taxon>
        <taxon>Aquificales</taxon>
        <taxon>Hydrogenothermaceae</taxon>
        <taxon>Sulfurihydrogenibium</taxon>
    </lineage>
</organism>
<evidence type="ECO:0000313" key="1">
    <source>
        <dbReference type="EMBL" id="EEP61037.1"/>
    </source>
</evidence>
<dbReference type="RefSeq" id="WP_007546034.1">
    <property type="nucleotide sequence ID" value="NZ_ABZS01000030.1"/>
</dbReference>
<dbReference type="GO" id="GO:0016740">
    <property type="term" value="F:transferase activity"/>
    <property type="evidence" value="ECO:0007669"/>
    <property type="project" value="UniProtKB-KW"/>
</dbReference>
<dbReference type="AlphaFoldDB" id="C4FIS1"/>
<dbReference type="EMBL" id="ABZS01000030">
    <property type="protein sequence ID" value="EEP61037.1"/>
    <property type="molecule type" value="Genomic_DNA"/>
</dbReference>
<name>C4FIS1_9AQUI</name>
<gene>
    <name evidence="1" type="ORF">SULYE_0461</name>
</gene>